<dbReference type="GO" id="GO:0005634">
    <property type="term" value="C:nucleus"/>
    <property type="evidence" value="ECO:0007669"/>
    <property type="project" value="UniProtKB-SubCell"/>
</dbReference>
<evidence type="ECO:0000256" key="4">
    <source>
        <dbReference type="ARBA" id="ARBA00023163"/>
    </source>
</evidence>
<sequence>MIEDQRPSTSLSRGIDGRKTNLLEWQELQQRVKFYCVNRGSPEHWLFSGIFKRVELQKALGNSLSWKER</sequence>
<gene>
    <name evidence="6" type="ORF">ILEXP_LOCUS41892</name>
</gene>
<keyword evidence="3" id="KW-0805">Transcription regulation</keyword>
<evidence type="ECO:0000313" key="7">
    <source>
        <dbReference type="Proteomes" id="UP001642360"/>
    </source>
</evidence>
<comment type="subcellular location">
    <subcellularLocation>
        <location evidence="1">Nucleus</location>
    </subcellularLocation>
</comment>
<evidence type="ECO:0000313" key="6">
    <source>
        <dbReference type="EMBL" id="CAK9172250.1"/>
    </source>
</evidence>
<comment type="caution">
    <text evidence="6">The sequence shown here is derived from an EMBL/GenBank/DDBJ whole genome shotgun (WGS) entry which is preliminary data.</text>
</comment>
<reference evidence="6 7" key="1">
    <citation type="submission" date="2024-02" db="EMBL/GenBank/DDBJ databases">
        <authorList>
            <person name="Vignale AGUSTIN F."/>
            <person name="Sosa J E."/>
            <person name="Modenutti C."/>
        </authorList>
    </citation>
    <scope>NUCLEOTIDE SEQUENCE [LARGE SCALE GENOMIC DNA]</scope>
</reference>
<evidence type="ECO:0000256" key="5">
    <source>
        <dbReference type="ARBA" id="ARBA00023242"/>
    </source>
</evidence>
<dbReference type="AlphaFoldDB" id="A0ABC8TS44"/>
<organism evidence="6 7">
    <name type="scientific">Ilex paraguariensis</name>
    <name type="common">yerba mate</name>
    <dbReference type="NCBI Taxonomy" id="185542"/>
    <lineage>
        <taxon>Eukaryota</taxon>
        <taxon>Viridiplantae</taxon>
        <taxon>Streptophyta</taxon>
        <taxon>Embryophyta</taxon>
        <taxon>Tracheophyta</taxon>
        <taxon>Spermatophyta</taxon>
        <taxon>Magnoliopsida</taxon>
        <taxon>eudicotyledons</taxon>
        <taxon>Gunneridae</taxon>
        <taxon>Pentapetalae</taxon>
        <taxon>asterids</taxon>
        <taxon>campanulids</taxon>
        <taxon>Aquifoliales</taxon>
        <taxon>Aquifoliaceae</taxon>
        <taxon>Ilex</taxon>
    </lineage>
</organism>
<evidence type="ECO:0000256" key="3">
    <source>
        <dbReference type="ARBA" id="ARBA00023015"/>
    </source>
</evidence>
<keyword evidence="4" id="KW-0804">Transcription</keyword>
<dbReference type="Proteomes" id="UP001642360">
    <property type="component" value="Unassembled WGS sequence"/>
</dbReference>
<comment type="similarity">
    <text evidence="2">Belongs to the Mediator complex subunit 23 family.</text>
</comment>
<dbReference type="PANTHER" id="PTHR12691:SF10">
    <property type="entry name" value="MEDIATOR OF RNA POLYMERASE II TRANSCRIPTION SUBUNIT 23"/>
    <property type="match status" value="1"/>
</dbReference>
<dbReference type="EMBL" id="CAUOFW020005946">
    <property type="protein sequence ID" value="CAK9172250.1"/>
    <property type="molecule type" value="Genomic_DNA"/>
</dbReference>
<evidence type="ECO:0000256" key="2">
    <source>
        <dbReference type="ARBA" id="ARBA00010222"/>
    </source>
</evidence>
<dbReference type="InterPro" id="IPR021629">
    <property type="entry name" value="Mediator_Med23"/>
</dbReference>
<accession>A0ABC8TS44</accession>
<name>A0ABC8TS44_9AQUA</name>
<dbReference type="PANTHER" id="PTHR12691">
    <property type="entry name" value="MEDIATOR OF RNA POLYMERASE II TRANSCRIPTION SUBUNIT 23"/>
    <property type="match status" value="1"/>
</dbReference>
<proteinExistence type="inferred from homology"/>
<protein>
    <submittedName>
        <fullName evidence="6">Uncharacterized protein</fullName>
    </submittedName>
</protein>
<keyword evidence="7" id="KW-1185">Reference proteome</keyword>
<keyword evidence="5" id="KW-0539">Nucleus</keyword>
<evidence type="ECO:0000256" key="1">
    <source>
        <dbReference type="ARBA" id="ARBA00004123"/>
    </source>
</evidence>